<dbReference type="PANTHER" id="PTHR43369">
    <property type="entry name" value="PHOSPHORIBOSYLGLYCINAMIDE FORMYLTRANSFERASE"/>
    <property type="match status" value="1"/>
</dbReference>
<feature type="binding site" evidence="6">
    <location>
        <position position="73"/>
    </location>
    <ligand>
        <name>(6R)-10-formyltetrahydrofolate</name>
        <dbReference type="ChEBI" id="CHEBI:195366"/>
    </ligand>
</feature>
<evidence type="ECO:0000259" key="7">
    <source>
        <dbReference type="Pfam" id="PF00551"/>
    </source>
</evidence>
<comment type="caution">
    <text evidence="8">The sequence shown here is derived from an EMBL/GenBank/DDBJ whole genome shotgun (WGS) entry which is preliminary data.</text>
</comment>
<evidence type="ECO:0000256" key="3">
    <source>
        <dbReference type="ARBA" id="ARBA00022755"/>
    </source>
</evidence>
<dbReference type="PROSITE" id="PS00373">
    <property type="entry name" value="GART"/>
    <property type="match status" value="1"/>
</dbReference>
<feature type="binding site" evidence="6">
    <location>
        <begin position="20"/>
        <end position="22"/>
    </location>
    <ligand>
        <name>N(1)-(5-phospho-beta-D-ribosyl)glycinamide</name>
        <dbReference type="ChEBI" id="CHEBI:143788"/>
    </ligand>
</feature>
<dbReference type="EC" id="2.1.2.2" evidence="6"/>
<feature type="site" description="Raises pKa of active site His" evidence="6">
    <location>
        <position position="153"/>
    </location>
</feature>
<name>A0A4R1K6P2_9GAMM</name>
<evidence type="ECO:0000256" key="4">
    <source>
        <dbReference type="ARBA" id="ARBA00038440"/>
    </source>
</evidence>
<feature type="domain" description="Formyl transferase N-terminal" evidence="7">
    <location>
        <begin position="10"/>
        <end position="190"/>
    </location>
</feature>
<organism evidence="8 9">
    <name type="scientific">Celerinatantimonas diazotrophica</name>
    <dbReference type="NCBI Taxonomy" id="412034"/>
    <lineage>
        <taxon>Bacteria</taxon>
        <taxon>Pseudomonadati</taxon>
        <taxon>Pseudomonadota</taxon>
        <taxon>Gammaproteobacteria</taxon>
        <taxon>Celerinatantimonadaceae</taxon>
        <taxon>Celerinatantimonas</taxon>
    </lineage>
</organism>
<evidence type="ECO:0000313" key="9">
    <source>
        <dbReference type="Proteomes" id="UP000295565"/>
    </source>
</evidence>
<dbReference type="RefSeq" id="WP_224054891.1">
    <property type="nucleotide sequence ID" value="NZ_OU594967.1"/>
</dbReference>
<dbReference type="PANTHER" id="PTHR43369:SF2">
    <property type="entry name" value="PHOSPHORIBOSYLGLYCINAMIDE FORMYLTRANSFERASE"/>
    <property type="match status" value="1"/>
</dbReference>
<dbReference type="EMBL" id="SMGD01000011">
    <property type="protein sequence ID" value="TCK58719.1"/>
    <property type="molecule type" value="Genomic_DNA"/>
</dbReference>
<protein>
    <recommendedName>
        <fullName evidence="6">Phosphoribosylglycinamide formyltransferase</fullName>
        <ecNumber evidence="6">2.1.2.2</ecNumber>
    </recommendedName>
    <alternativeName>
        <fullName evidence="6">5'-phosphoribosylglycinamide transformylase</fullName>
    </alternativeName>
    <alternativeName>
        <fullName evidence="6">GAR transformylase</fullName>
        <shortName evidence="6">GART</shortName>
    </alternativeName>
</protein>
<dbReference type="InterPro" id="IPR004607">
    <property type="entry name" value="GART"/>
</dbReference>
<evidence type="ECO:0000256" key="2">
    <source>
        <dbReference type="ARBA" id="ARBA00022679"/>
    </source>
</evidence>
<dbReference type="GO" id="GO:0006189">
    <property type="term" value="P:'de novo' IMP biosynthetic process"/>
    <property type="evidence" value="ECO:0007669"/>
    <property type="project" value="UniProtKB-UniRule"/>
</dbReference>
<gene>
    <name evidence="6" type="primary">purN</name>
    <name evidence="8" type="ORF">EV690_0858</name>
</gene>
<dbReference type="SUPFAM" id="SSF53328">
    <property type="entry name" value="Formyltransferase"/>
    <property type="match status" value="1"/>
</dbReference>
<feature type="active site" description="Proton donor" evidence="6">
    <location>
        <position position="117"/>
    </location>
</feature>
<dbReference type="InterPro" id="IPR036477">
    <property type="entry name" value="Formyl_transf_N_sf"/>
</dbReference>
<sequence>MSLPNPIPSKRIAVLISGFGSNLQALIDACNHCYINAEIVLVVSNKARVKGLTRAAEAGIDTAVIRAQEYPERIDYDRALADLLADYSVDLVVLAGFMRILSTDFVNTYHGRMLNIHPSLLPKYPGLNTHQRALDNGDKESGCSIHFVTDELDGGPIILQAKVPIFADDDAERIAQRVNSQELTSYPLVVKWFCENRLIMRDKKAWLDNHPLGPNGYAAE</sequence>
<dbReference type="UniPathway" id="UPA00074">
    <property type="reaction ID" value="UER00126"/>
</dbReference>
<keyword evidence="2 6" id="KW-0808">Transferase</keyword>
<dbReference type="GO" id="GO:0004644">
    <property type="term" value="F:phosphoribosylglycinamide formyltransferase activity"/>
    <property type="evidence" value="ECO:0007669"/>
    <property type="project" value="UniProtKB-UniRule"/>
</dbReference>
<feature type="binding site" evidence="6">
    <location>
        <position position="115"/>
    </location>
    <ligand>
        <name>(6R)-10-formyltetrahydrofolate</name>
        <dbReference type="ChEBI" id="CHEBI:195366"/>
    </ligand>
</feature>
<dbReference type="GO" id="GO:0005829">
    <property type="term" value="C:cytosol"/>
    <property type="evidence" value="ECO:0007669"/>
    <property type="project" value="TreeGrafter"/>
</dbReference>
<comment type="pathway">
    <text evidence="1 6">Purine metabolism; IMP biosynthesis via de novo pathway; N(2)-formyl-N(1)-(5-phospho-D-ribosyl)glycinamide from N(1)-(5-phospho-D-ribosyl)glycinamide (10-formyl THF route): step 1/1.</text>
</comment>
<comment type="function">
    <text evidence="6">Catalyzes the transfer of a formyl group from 10-formyltetrahydrofolate to 5-phospho-ribosyl-glycinamide (GAR), producing 5-phospho-ribosyl-N-formylglycinamide (FGAR) and tetrahydrofolate.</text>
</comment>
<evidence type="ECO:0000256" key="6">
    <source>
        <dbReference type="HAMAP-Rule" id="MF_01930"/>
    </source>
</evidence>
<comment type="similarity">
    <text evidence="4 6">Belongs to the GART family.</text>
</comment>
<dbReference type="InterPro" id="IPR002376">
    <property type="entry name" value="Formyl_transf_N"/>
</dbReference>
<accession>A0A4R1K6P2</accession>
<dbReference type="HAMAP" id="MF_01930">
    <property type="entry name" value="PurN"/>
    <property type="match status" value="1"/>
</dbReference>
<dbReference type="AlphaFoldDB" id="A0A4R1K6P2"/>
<dbReference type="CDD" id="cd08645">
    <property type="entry name" value="FMT_core_GART"/>
    <property type="match status" value="1"/>
</dbReference>
<feature type="binding site" evidence="6">
    <location>
        <begin position="98"/>
        <end position="101"/>
    </location>
    <ligand>
        <name>(6R)-10-formyltetrahydrofolate</name>
        <dbReference type="ChEBI" id="CHEBI:195366"/>
    </ligand>
</feature>
<keyword evidence="9" id="KW-1185">Reference proteome</keyword>
<evidence type="ECO:0000256" key="5">
    <source>
        <dbReference type="ARBA" id="ARBA00047664"/>
    </source>
</evidence>
<keyword evidence="3 6" id="KW-0658">Purine biosynthesis</keyword>
<reference evidence="8 9" key="1">
    <citation type="submission" date="2019-03" db="EMBL/GenBank/DDBJ databases">
        <title>Genomic Encyclopedia of Type Strains, Phase IV (KMG-IV): sequencing the most valuable type-strain genomes for metagenomic binning, comparative biology and taxonomic classification.</title>
        <authorList>
            <person name="Goeker M."/>
        </authorList>
    </citation>
    <scope>NUCLEOTIDE SEQUENCE [LARGE SCALE GENOMIC DNA]</scope>
    <source>
        <strain evidence="8 9">DSM 18577</strain>
    </source>
</reference>
<evidence type="ECO:0000256" key="1">
    <source>
        <dbReference type="ARBA" id="ARBA00005054"/>
    </source>
</evidence>
<dbReference type="InterPro" id="IPR001555">
    <property type="entry name" value="GART_AS"/>
</dbReference>
<proteinExistence type="inferred from homology"/>
<comment type="catalytic activity">
    <reaction evidence="5 6">
        <text>N(1)-(5-phospho-beta-D-ribosyl)glycinamide + (6R)-10-formyltetrahydrofolate = N(2)-formyl-N(1)-(5-phospho-beta-D-ribosyl)glycinamide + (6S)-5,6,7,8-tetrahydrofolate + H(+)</text>
        <dbReference type="Rhea" id="RHEA:15053"/>
        <dbReference type="ChEBI" id="CHEBI:15378"/>
        <dbReference type="ChEBI" id="CHEBI:57453"/>
        <dbReference type="ChEBI" id="CHEBI:143788"/>
        <dbReference type="ChEBI" id="CHEBI:147286"/>
        <dbReference type="ChEBI" id="CHEBI:195366"/>
        <dbReference type="EC" id="2.1.2.2"/>
    </reaction>
</comment>
<evidence type="ECO:0000313" key="8">
    <source>
        <dbReference type="EMBL" id="TCK58719.1"/>
    </source>
</evidence>
<dbReference type="NCBIfam" id="TIGR00639">
    <property type="entry name" value="PurN"/>
    <property type="match status" value="1"/>
</dbReference>
<dbReference type="Gene3D" id="3.40.50.170">
    <property type="entry name" value="Formyl transferase, N-terminal domain"/>
    <property type="match status" value="1"/>
</dbReference>
<dbReference type="Pfam" id="PF00551">
    <property type="entry name" value="Formyl_trans_N"/>
    <property type="match status" value="1"/>
</dbReference>
<dbReference type="Proteomes" id="UP000295565">
    <property type="component" value="Unassembled WGS sequence"/>
</dbReference>